<dbReference type="PANTHER" id="PTHR11055">
    <property type="entry name" value="BIFUNCTIONAL 3'-PHOSPHOADENOSINE 5'-PHOSPHOSULFATE SYNTHASE"/>
    <property type="match status" value="1"/>
</dbReference>
<evidence type="ECO:0000256" key="14">
    <source>
        <dbReference type="RuleBase" id="RU004347"/>
    </source>
</evidence>
<name>A0ABW2Z630_9FLAO</name>
<comment type="function">
    <text evidence="2 13 14">Catalyzes the synthesis of activated sulfate.</text>
</comment>
<dbReference type="NCBIfam" id="NF003013">
    <property type="entry name" value="PRK03846.1"/>
    <property type="match status" value="1"/>
</dbReference>
<evidence type="ECO:0000256" key="5">
    <source>
        <dbReference type="ARBA" id="ARBA00012121"/>
    </source>
</evidence>
<dbReference type="InterPro" id="IPR027417">
    <property type="entry name" value="P-loop_NTPase"/>
</dbReference>
<feature type="domain" description="APS kinase" evidence="15">
    <location>
        <begin position="24"/>
        <end position="173"/>
    </location>
</feature>
<evidence type="ECO:0000256" key="4">
    <source>
        <dbReference type="ARBA" id="ARBA00007008"/>
    </source>
</evidence>
<evidence type="ECO:0000256" key="8">
    <source>
        <dbReference type="ARBA" id="ARBA00022777"/>
    </source>
</evidence>
<dbReference type="RefSeq" id="WP_386782341.1">
    <property type="nucleotide sequence ID" value="NZ_JBHTIC010000008.1"/>
</dbReference>
<dbReference type="Proteomes" id="UP001597032">
    <property type="component" value="Unassembled WGS sequence"/>
</dbReference>
<keyword evidence="17" id="KW-1185">Reference proteome</keyword>
<evidence type="ECO:0000256" key="13">
    <source>
        <dbReference type="HAMAP-Rule" id="MF_00065"/>
    </source>
</evidence>
<dbReference type="SUPFAM" id="SSF52540">
    <property type="entry name" value="P-loop containing nucleoside triphosphate hydrolases"/>
    <property type="match status" value="1"/>
</dbReference>
<dbReference type="InterPro" id="IPR002891">
    <property type="entry name" value="APS"/>
</dbReference>
<evidence type="ECO:0000256" key="10">
    <source>
        <dbReference type="ARBA" id="ARBA00029724"/>
    </source>
</evidence>
<reference evidence="17" key="1">
    <citation type="journal article" date="2019" name="Int. J. Syst. Evol. Microbiol.">
        <title>The Global Catalogue of Microorganisms (GCM) 10K type strain sequencing project: providing services to taxonomists for standard genome sequencing and annotation.</title>
        <authorList>
            <consortium name="The Broad Institute Genomics Platform"/>
            <consortium name="The Broad Institute Genome Sequencing Center for Infectious Disease"/>
            <person name="Wu L."/>
            <person name="Ma J."/>
        </authorList>
    </citation>
    <scope>NUCLEOTIDE SEQUENCE [LARGE SCALE GENOMIC DNA]</scope>
    <source>
        <strain evidence="17">CCUG 60022</strain>
    </source>
</reference>
<comment type="caution">
    <text evidence="16">The sequence shown here is derived from an EMBL/GenBank/DDBJ whole genome shotgun (WGS) entry which is preliminary data.</text>
</comment>
<evidence type="ECO:0000259" key="15">
    <source>
        <dbReference type="Pfam" id="PF01583"/>
    </source>
</evidence>
<dbReference type="EC" id="2.7.1.25" evidence="5 13"/>
<sequence length="195" mass="22270">MMKHIKKQDYTINRQDRAQINQHRSCLIWFTGLSGSGKSTIANLLEKELYQQHIHTYSLDGDNLRRGLNKDLTFSKEDREENLRRTAEVAKLFVDAGVVVIAAFISPYTKIREEIKNIVGSEHYIEVFVNTPLEVCEQRDVKGLYKKARAGEIKNFTGISAPFENPTHPTIEIKTVEESPQKAVAKILEVLKSKL</sequence>
<evidence type="ECO:0000256" key="7">
    <source>
        <dbReference type="ARBA" id="ARBA00022741"/>
    </source>
</evidence>
<dbReference type="NCBIfam" id="TIGR00455">
    <property type="entry name" value="apsK"/>
    <property type="match status" value="1"/>
</dbReference>
<gene>
    <name evidence="13 16" type="primary">cysC</name>
    <name evidence="16" type="ORF">ACFQZW_08420</name>
</gene>
<evidence type="ECO:0000256" key="9">
    <source>
        <dbReference type="ARBA" id="ARBA00022840"/>
    </source>
</evidence>
<comment type="similarity">
    <text evidence="4 13 14">Belongs to the APS kinase family.</text>
</comment>
<keyword evidence="6 13" id="KW-0808">Transferase</keyword>
<organism evidence="16 17">
    <name type="scientific">Lutibacter aestuarii</name>
    <dbReference type="NCBI Taxonomy" id="861111"/>
    <lineage>
        <taxon>Bacteria</taxon>
        <taxon>Pseudomonadati</taxon>
        <taxon>Bacteroidota</taxon>
        <taxon>Flavobacteriia</taxon>
        <taxon>Flavobacteriales</taxon>
        <taxon>Flavobacteriaceae</taxon>
        <taxon>Lutibacter</taxon>
    </lineage>
</organism>
<feature type="active site" description="Phosphoserine intermediate" evidence="13">
    <location>
        <position position="106"/>
    </location>
</feature>
<dbReference type="HAMAP" id="MF_00065">
    <property type="entry name" value="Adenylyl_sulf_kinase"/>
    <property type="match status" value="1"/>
</dbReference>
<comment type="pathway">
    <text evidence="3 13 14">Sulfur metabolism; hydrogen sulfide biosynthesis; sulfite from sulfate: step 2/3.</text>
</comment>
<dbReference type="CDD" id="cd02027">
    <property type="entry name" value="APSK"/>
    <property type="match status" value="1"/>
</dbReference>
<accession>A0ABW2Z630</accession>
<keyword evidence="9 13" id="KW-0067">ATP-binding</keyword>
<keyword evidence="7 13" id="KW-0547">Nucleotide-binding</keyword>
<keyword evidence="8 13" id="KW-0418">Kinase</keyword>
<evidence type="ECO:0000256" key="2">
    <source>
        <dbReference type="ARBA" id="ARBA00002632"/>
    </source>
</evidence>
<dbReference type="Gene3D" id="3.40.50.300">
    <property type="entry name" value="P-loop containing nucleotide triphosphate hydrolases"/>
    <property type="match status" value="1"/>
</dbReference>
<evidence type="ECO:0000256" key="11">
    <source>
        <dbReference type="ARBA" id="ARBA00031393"/>
    </source>
</evidence>
<keyword evidence="13" id="KW-0597">Phosphoprotein</keyword>
<evidence type="ECO:0000256" key="12">
    <source>
        <dbReference type="ARBA" id="ARBA00031464"/>
    </source>
</evidence>
<feature type="binding site" evidence="13">
    <location>
        <begin position="32"/>
        <end position="39"/>
    </location>
    <ligand>
        <name>ATP</name>
        <dbReference type="ChEBI" id="CHEBI:30616"/>
    </ligand>
</feature>
<evidence type="ECO:0000313" key="17">
    <source>
        <dbReference type="Proteomes" id="UP001597032"/>
    </source>
</evidence>
<evidence type="ECO:0000313" key="16">
    <source>
        <dbReference type="EMBL" id="MFD0762103.1"/>
    </source>
</evidence>
<dbReference type="PANTHER" id="PTHR11055:SF1">
    <property type="entry name" value="PAPS SYNTHETASE, ISOFORM D"/>
    <property type="match status" value="1"/>
</dbReference>
<evidence type="ECO:0000256" key="1">
    <source>
        <dbReference type="ARBA" id="ARBA00001823"/>
    </source>
</evidence>
<proteinExistence type="inferred from homology"/>
<dbReference type="EMBL" id="JBHTIC010000008">
    <property type="protein sequence ID" value="MFD0762103.1"/>
    <property type="molecule type" value="Genomic_DNA"/>
</dbReference>
<evidence type="ECO:0000256" key="6">
    <source>
        <dbReference type="ARBA" id="ARBA00022679"/>
    </source>
</evidence>
<dbReference type="GO" id="GO:0004020">
    <property type="term" value="F:adenylylsulfate kinase activity"/>
    <property type="evidence" value="ECO:0007669"/>
    <property type="project" value="UniProtKB-EC"/>
</dbReference>
<dbReference type="InterPro" id="IPR059117">
    <property type="entry name" value="APS_kinase_dom"/>
</dbReference>
<comment type="catalytic activity">
    <reaction evidence="1 13 14">
        <text>adenosine 5'-phosphosulfate + ATP = 3'-phosphoadenylyl sulfate + ADP + H(+)</text>
        <dbReference type="Rhea" id="RHEA:24152"/>
        <dbReference type="ChEBI" id="CHEBI:15378"/>
        <dbReference type="ChEBI" id="CHEBI:30616"/>
        <dbReference type="ChEBI" id="CHEBI:58243"/>
        <dbReference type="ChEBI" id="CHEBI:58339"/>
        <dbReference type="ChEBI" id="CHEBI:456216"/>
        <dbReference type="EC" id="2.7.1.25"/>
    </reaction>
</comment>
<evidence type="ECO:0000256" key="3">
    <source>
        <dbReference type="ARBA" id="ARBA00004806"/>
    </source>
</evidence>
<protein>
    <recommendedName>
        <fullName evidence="5 13">Adenylyl-sulfate kinase</fullName>
        <ecNumber evidence="5 13">2.7.1.25</ecNumber>
    </recommendedName>
    <alternativeName>
        <fullName evidence="11 13">APS kinase</fullName>
    </alternativeName>
    <alternativeName>
        <fullName evidence="12 13">ATP adenosine-5'-phosphosulfate 3'-phosphotransferase</fullName>
    </alternativeName>
    <alternativeName>
        <fullName evidence="10 13">Adenosine-5'-phosphosulfate kinase</fullName>
    </alternativeName>
</protein>
<dbReference type="Pfam" id="PF01583">
    <property type="entry name" value="APS_kinase"/>
    <property type="match status" value="1"/>
</dbReference>